<comment type="caution">
    <text evidence="1">The sequence shown here is derived from an EMBL/GenBank/DDBJ whole genome shotgun (WGS) entry which is preliminary data.</text>
</comment>
<accession>A0AAV7C3T5</accession>
<dbReference type="EMBL" id="WNYA01000004">
    <property type="protein sequence ID" value="KAG8579366.1"/>
    <property type="molecule type" value="Genomic_DNA"/>
</dbReference>
<name>A0AAV7C3T5_ENGPU</name>
<gene>
    <name evidence="1" type="ORF">GDO81_010840</name>
</gene>
<protein>
    <submittedName>
        <fullName evidence="1">Uncharacterized protein</fullName>
    </submittedName>
</protein>
<dbReference type="Proteomes" id="UP000824782">
    <property type="component" value="Unassembled WGS sequence"/>
</dbReference>
<sequence>MMELISGPLYVLYNSSLLHIFQNPNLSHELKPQGSLVQNPQELVLTVMRLLSQAHCHSHQQFVLRQKFVQLGLHHQQLPQSSHKSVLFHSPIYLLYG</sequence>
<evidence type="ECO:0000313" key="2">
    <source>
        <dbReference type="Proteomes" id="UP000824782"/>
    </source>
</evidence>
<proteinExistence type="predicted"/>
<dbReference type="AlphaFoldDB" id="A0AAV7C3T5"/>
<organism evidence="1 2">
    <name type="scientific">Engystomops pustulosus</name>
    <name type="common">Tungara frog</name>
    <name type="synonym">Physalaemus pustulosus</name>
    <dbReference type="NCBI Taxonomy" id="76066"/>
    <lineage>
        <taxon>Eukaryota</taxon>
        <taxon>Metazoa</taxon>
        <taxon>Chordata</taxon>
        <taxon>Craniata</taxon>
        <taxon>Vertebrata</taxon>
        <taxon>Euteleostomi</taxon>
        <taxon>Amphibia</taxon>
        <taxon>Batrachia</taxon>
        <taxon>Anura</taxon>
        <taxon>Neobatrachia</taxon>
        <taxon>Hyloidea</taxon>
        <taxon>Leptodactylidae</taxon>
        <taxon>Leiuperinae</taxon>
        <taxon>Engystomops</taxon>
    </lineage>
</organism>
<keyword evidence="2" id="KW-1185">Reference proteome</keyword>
<evidence type="ECO:0000313" key="1">
    <source>
        <dbReference type="EMBL" id="KAG8579366.1"/>
    </source>
</evidence>
<reference evidence="1" key="1">
    <citation type="thesis" date="2020" institute="ProQuest LLC" country="789 East Eisenhower Parkway, Ann Arbor, MI, USA">
        <title>Comparative Genomics and Chromosome Evolution.</title>
        <authorList>
            <person name="Mudd A.B."/>
        </authorList>
    </citation>
    <scope>NUCLEOTIDE SEQUENCE</scope>
    <source>
        <strain evidence="1">237g6f4</strain>
        <tissue evidence="1">Blood</tissue>
    </source>
</reference>